<gene>
    <name evidence="2" type="ORF">SPARVUS_LOCUS5896757</name>
</gene>
<evidence type="ECO:0000256" key="1">
    <source>
        <dbReference type="SAM" id="SignalP"/>
    </source>
</evidence>
<comment type="caution">
    <text evidence="2">The sequence shown here is derived from an EMBL/GenBank/DDBJ whole genome shotgun (WGS) entry which is preliminary data.</text>
</comment>
<organism evidence="2 3">
    <name type="scientific">Staurois parvus</name>
    <dbReference type="NCBI Taxonomy" id="386267"/>
    <lineage>
        <taxon>Eukaryota</taxon>
        <taxon>Metazoa</taxon>
        <taxon>Chordata</taxon>
        <taxon>Craniata</taxon>
        <taxon>Vertebrata</taxon>
        <taxon>Euteleostomi</taxon>
        <taxon>Amphibia</taxon>
        <taxon>Batrachia</taxon>
        <taxon>Anura</taxon>
        <taxon>Neobatrachia</taxon>
        <taxon>Ranoidea</taxon>
        <taxon>Ranidae</taxon>
        <taxon>Staurois</taxon>
    </lineage>
</organism>
<sequence length="82" mass="9406">MWPTTLWLSCSCSQLLPLCYNTNTNNITVDRGIFSSKEISQMDLFHRWQPIKVPRLNSLSSLEQPILSQNVCRSSLHAQVLD</sequence>
<reference evidence="2" key="1">
    <citation type="submission" date="2023-05" db="EMBL/GenBank/DDBJ databases">
        <authorList>
            <person name="Stuckert A."/>
        </authorList>
    </citation>
    <scope>NUCLEOTIDE SEQUENCE</scope>
</reference>
<dbReference type="EMBL" id="CATNWA010012996">
    <property type="protein sequence ID" value="CAI9564425.1"/>
    <property type="molecule type" value="Genomic_DNA"/>
</dbReference>
<feature type="signal peptide" evidence="1">
    <location>
        <begin position="1"/>
        <end position="21"/>
    </location>
</feature>
<evidence type="ECO:0000313" key="3">
    <source>
        <dbReference type="Proteomes" id="UP001162483"/>
    </source>
</evidence>
<dbReference type="Proteomes" id="UP001162483">
    <property type="component" value="Unassembled WGS sequence"/>
</dbReference>
<protein>
    <recommendedName>
        <fullName evidence="4">Secreted protein</fullName>
    </recommendedName>
</protein>
<evidence type="ECO:0000313" key="2">
    <source>
        <dbReference type="EMBL" id="CAI9564425.1"/>
    </source>
</evidence>
<proteinExistence type="predicted"/>
<keyword evidence="1" id="KW-0732">Signal</keyword>
<evidence type="ECO:0008006" key="4">
    <source>
        <dbReference type="Google" id="ProtNLM"/>
    </source>
</evidence>
<keyword evidence="3" id="KW-1185">Reference proteome</keyword>
<feature type="non-terminal residue" evidence="2">
    <location>
        <position position="82"/>
    </location>
</feature>
<feature type="chain" id="PRO_5045076401" description="Secreted protein" evidence="1">
    <location>
        <begin position="22"/>
        <end position="82"/>
    </location>
</feature>
<name>A0ABN9CW40_9NEOB</name>
<accession>A0ABN9CW40</accession>